<sequence length="140" mass="13100">MKPPVLRSHLLLILAVLVGLVAMHGLGPGAVPASAAAPGCAAAGGAALAHGTAAADEHAMQHDRAVRADGPAGDGSGGHTQHADATCAAAGTAGAPVLPSPAAAPSGVAAVPVLGPGIGTSGAVGGRAPPSLSELQFLRI</sequence>
<dbReference type="EMBL" id="BNEC01000005">
    <property type="protein sequence ID" value="GHI70405.1"/>
    <property type="molecule type" value="Genomic_DNA"/>
</dbReference>
<evidence type="ECO:0008006" key="3">
    <source>
        <dbReference type="Google" id="ProtNLM"/>
    </source>
</evidence>
<comment type="caution">
    <text evidence="1">The sequence shown here is derived from an EMBL/GenBank/DDBJ whole genome shotgun (WGS) entry which is preliminary data.</text>
</comment>
<accession>A0ABQ3SQK7</accession>
<protein>
    <recommendedName>
        <fullName evidence="3">Secreted protein</fullName>
    </recommendedName>
</protein>
<keyword evidence="2" id="KW-1185">Reference proteome</keyword>
<dbReference type="InterPro" id="IPR046151">
    <property type="entry name" value="DUF6153"/>
</dbReference>
<dbReference type="Proteomes" id="UP000613974">
    <property type="component" value="Unassembled WGS sequence"/>
</dbReference>
<dbReference type="Pfam" id="PF19650">
    <property type="entry name" value="DUF6153"/>
    <property type="match status" value="1"/>
</dbReference>
<reference evidence="2" key="1">
    <citation type="submission" date="2023-07" db="EMBL/GenBank/DDBJ databases">
        <title>Whole genome shotgun sequence of Streptomyces nojiriensis NBRC 13794.</title>
        <authorList>
            <person name="Komaki H."/>
            <person name="Tamura T."/>
        </authorList>
    </citation>
    <scope>NUCLEOTIDE SEQUENCE [LARGE SCALE GENOMIC DNA]</scope>
    <source>
        <strain evidence="2">NBRC 13794</strain>
    </source>
</reference>
<evidence type="ECO:0000313" key="2">
    <source>
        <dbReference type="Proteomes" id="UP000613974"/>
    </source>
</evidence>
<gene>
    <name evidence="1" type="ORF">Snoj_43230</name>
</gene>
<organism evidence="1 2">
    <name type="scientific">Streptomyces nojiriensis</name>
    <dbReference type="NCBI Taxonomy" id="66374"/>
    <lineage>
        <taxon>Bacteria</taxon>
        <taxon>Bacillati</taxon>
        <taxon>Actinomycetota</taxon>
        <taxon>Actinomycetes</taxon>
        <taxon>Kitasatosporales</taxon>
        <taxon>Streptomycetaceae</taxon>
        <taxon>Streptomyces</taxon>
    </lineage>
</organism>
<name>A0ABQ3SQK7_9ACTN</name>
<evidence type="ECO:0000313" key="1">
    <source>
        <dbReference type="EMBL" id="GHI70405.1"/>
    </source>
</evidence>
<proteinExistence type="predicted"/>